<dbReference type="GO" id="GO:0005739">
    <property type="term" value="C:mitochondrion"/>
    <property type="evidence" value="ECO:0007669"/>
    <property type="project" value="TreeGrafter"/>
</dbReference>
<feature type="domain" description="Thiolase N-terminal" evidence="6">
    <location>
        <begin position="4"/>
        <end position="230"/>
    </location>
</feature>
<evidence type="ECO:0000256" key="5">
    <source>
        <dbReference type="ARBA" id="ARBA00023315"/>
    </source>
</evidence>
<keyword evidence="4" id="KW-0630">Potassium</keyword>
<dbReference type="InterPro" id="IPR016039">
    <property type="entry name" value="Thiolase-like"/>
</dbReference>
<accession>A0A0F9GUK7</accession>
<dbReference type="InterPro" id="IPR020616">
    <property type="entry name" value="Thiolase_N"/>
</dbReference>
<evidence type="ECO:0000256" key="2">
    <source>
        <dbReference type="ARBA" id="ARBA00022679"/>
    </source>
</evidence>
<dbReference type="CDD" id="cd00751">
    <property type="entry name" value="thiolase"/>
    <property type="match status" value="1"/>
</dbReference>
<dbReference type="Pfam" id="PF00108">
    <property type="entry name" value="Thiolase_N"/>
    <property type="match status" value="1"/>
</dbReference>
<dbReference type="PANTHER" id="PTHR18919">
    <property type="entry name" value="ACETYL-COA C-ACYLTRANSFERASE"/>
    <property type="match status" value="1"/>
</dbReference>
<evidence type="ECO:0000259" key="6">
    <source>
        <dbReference type="Pfam" id="PF00108"/>
    </source>
</evidence>
<dbReference type="PROSITE" id="PS00098">
    <property type="entry name" value="THIOLASE_1"/>
    <property type="match status" value="1"/>
</dbReference>
<dbReference type="InterPro" id="IPR020615">
    <property type="entry name" value="Thiolase_acyl_enz_int_AS"/>
</dbReference>
<dbReference type="GO" id="GO:0046872">
    <property type="term" value="F:metal ion binding"/>
    <property type="evidence" value="ECO:0007669"/>
    <property type="project" value="UniProtKB-KW"/>
</dbReference>
<dbReference type="GO" id="GO:0003985">
    <property type="term" value="F:acetyl-CoA C-acetyltransferase activity"/>
    <property type="evidence" value="ECO:0007669"/>
    <property type="project" value="TreeGrafter"/>
</dbReference>
<reference evidence="7" key="1">
    <citation type="journal article" date="2015" name="Nature">
        <title>Complex archaea that bridge the gap between prokaryotes and eukaryotes.</title>
        <authorList>
            <person name="Spang A."/>
            <person name="Saw J.H."/>
            <person name="Jorgensen S.L."/>
            <person name="Zaremba-Niedzwiedzka K."/>
            <person name="Martijn J."/>
            <person name="Lind A.E."/>
            <person name="van Eijk R."/>
            <person name="Schleper C."/>
            <person name="Guy L."/>
            <person name="Ettema T.J."/>
        </authorList>
    </citation>
    <scope>NUCLEOTIDE SEQUENCE</scope>
</reference>
<dbReference type="SUPFAM" id="SSF53901">
    <property type="entry name" value="Thiolase-like"/>
    <property type="match status" value="1"/>
</dbReference>
<comment type="caution">
    <text evidence="7">The sequence shown here is derived from an EMBL/GenBank/DDBJ whole genome shotgun (WGS) entry which is preliminary data.</text>
</comment>
<evidence type="ECO:0000256" key="3">
    <source>
        <dbReference type="ARBA" id="ARBA00022723"/>
    </source>
</evidence>
<name>A0A0F9GUK7_9ZZZZ</name>
<gene>
    <name evidence="7" type="ORF">LCGC14_1865550</name>
</gene>
<dbReference type="AlphaFoldDB" id="A0A0F9GUK7"/>
<proteinExistence type="inferred from homology"/>
<evidence type="ECO:0000313" key="7">
    <source>
        <dbReference type="EMBL" id="KKL94351.1"/>
    </source>
</evidence>
<dbReference type="Gene3D" id="3.40.47.10">
    <property type="match status" value="1"/>
</dbReference>
<dbReference type="GO" id="GO:0006635">
    <property type="term" value="P:fatty acid beta-oxidation"/>
    <property type="evidence" value="ECO:0007669"/>
    <property type="project" value="TreeGrafter"/>
</dbReference>
<keyword evidence="2" id="KW-0808">Transferase</keyword>
<sequence length="236" mass="25617">MSDVYIISAVRTPIGSFNGSLSIIPTIKLGSIVIAEAIKKASIELNIPDHVIMGNVLPSGLGQAPARQCALGAGLPKSTNCLTINKVCGSGLKAVMLAAQAISLGDAEVVVAGGMEGMSRAPYILEKARTGYRLGDGKIIDSMIKDGLWDVYNNFHMGNAAEIITDRFNFSRQQLDEYALGSYGRTLNAQKNGYFNEEIIQIDISKKKETSKFLKEDEEPKKLNREKLTHVMVQLP</sequence>
<keyword evidence="3" id="KW-0479">Metal-binding</keyword>
<organism evidence="7">
    <name type="scientific">marine sediment metagenome</name>
    <dbReference type="NCBI Taxonomy" id="412755"/>
    <lineage>
        <taxon>unclassified sequences</taxon>
        <taxon>metagenomes</taxon>
        <taxon>ecological metagenomes</taxon>
    </lineage>
</organism>
<dbReference type="EMBL" id="LAZR01018948">
    <property type="protein sequence ID" value="KKL94351.1"/>
    <property type="molecule type" value="Genomic_DNA"/>
</dbReference>
<dbReference type="InterPro" id="IPR002155">
    <property type="entry name" value="Thiolase"/>
</dbReference>
<protein>
    <recommendedName>
        <fullName evidence="6">Thiolase N-terminal domain-containing protein</fullName>
    </recommendedName>
</protein>
<keyword evidence="5" id="KW-0012">Acyltransferase</keyword>
<evidence type="ECO:0000256" key="4">
    <source>
        <dbReference type="ARBA" id="ARBA00022958"/>
    </source>
</evidence>
<evidence type="ECO:0000256" key="1">
    <source>
        <dbReference type="ARBA" id="ARBA00010982"/>
    </source>
</evidence>
<dbReference type="PANTHER" id="PTHR18919:SF156">
    <property type="entry name" value="ACETYL-COA ACETYLTRANSFERASE, MITOCHONDRIAL"/>
    <property type="match status" value="1"/>
</dbReference>
<comment type="similarity">
    <text evidence="1">Belongs to the thiolase-like superfamily. Thiolase family.</text>
</comment>